<dbReference type="AlphaFoldDB" id="A0A1W6K2L7"/>
<dbReference type="InterPro" id="IPR036388">
    <property type="entry name" value="WH-like_DNA-bd_sf"/>
</dbReference>
<dbReference type="GO" id="GO:0003700">
    <property type="term" value="F:DNA-binding transcription factor activity"/>
    <property type="evidence" value="ECO:0007669"/>
    <property type="project" value="InterPro"/>
</dbReference>
<dbReference type="OrthoDB" id="375044at2157"/>
<dbReference type="Pfam" id="PF01978">
    <property type="entry name" value="TrmB"/>
    <property type="match status" value="1"/>
</dbReference>
<feature type="domain" description="Transcription regulator TrmB N-terminal" evidence="1">
    <location>
        <begin position="22"/>
        <end position="91"/>
    </location>
</feature>
<accession>A0A1W6K2L7</accession>
<organism evidence="2 3">
    <name type="scientific">Acidianus manzaensis</name>
    <dbReference type="NCBI Taxonomy" id="282676"/>
    <lineage>
        <taxon>Archaea</taxon>
        <taxon>Thermoproteota</taxon>
        <taxon>Thermoprotei</taxon>
        <taxon>Sulfolobales</taxon>
        <taxon>Sulfolobaceae</taxon>
        <taxon>Acidianus</taxon>
    </lineage>
</organism>
<dbReference type="EMBL" id="CP020477">
    <property type="protein sequence ID" value="ARM76759.1"/>
    <property type="molecule type" value="Genomic_DNA"/>
</dbReference>
<dbReference type="KEGG" id="aman:B6F84_12535"/>
<reference evidence="2 3" key="1">
    <citation type="submission" date="2017-03" db="EMBL/GenBank/DDBJ databases">
        <title>Sulfur activation and transportation mechanism of thermophilic Archaea Acidianus manzaensis YN-25.</title>
        <authorList>
            <person name="Ma Y."/>
            <person name="Yang Y."/>
            <person name="Xia J."/>
        </authorList>
    </citation>
    <scope>NUCLEOTIDE SEQUENCE [LARGE SCALE GENOMIC DNA]</scope>
    <source>
        <strain evidence="2 3">YN-25</strain>
    </source>
</reference>
<dbReference type="InterPro" id="IPR036390">
    <property type="entry name" value="WH_DNA-bd_sf"/>
</dbReference>
<dbReference type="InterPro" id="IPR002831">
    <property type="entry name" value="Tscrpt_reg_TrmB_N"/>
</dbReference>
<dbReference type="Gene3D" id="1.10.10.10">
    <property type="entry name" value="Winged helix-like DNA-binding domain superfamily/Winged helix DNA-binding domain"/>
    <property type="match status" value="1"/>
</dbReference>
<dbReference type="RefSeq" id="WP_148692554.1">
    <property type="nucleotide sequence ID" value="NZ_CP020477.1"/>
</dbReference>
<name>A0A1W6K2L7_9CREN</name>
<dbReference type="CDD" id="cd00090">
    <property type="entry name" value="HTH_ARSR"/>
    <property type="match status" value="1"/>
</dbReference>
<sequence length="125" mass="14461">MEVKKLKIKLPSGKEISFCNVLEFCYGINDTEYSILQMLIQLKESNEDEISSKLKLSRSTVNRSLNKLVEVGFVKRIKDNKSIGRPKYIYVVQELNSINEKILKDLSECARIFGEILPKNFTFHT</sequence>
<dbReference type="SUPFAM" id="SSF46785">
    <property type="entry name" value="Winged helix' DNA-binding domain"/>
    <property type="match status" value="1"/>
</dbReference>
<protein>
    <recommendedName>
        <fullName evidence="1">Transcription regulator TrmB N-terminal domain-containing protein</fullName>
    </recommendedName>
</protein>
<proteinExistence type="predicted"/>
<dbReference type="STRING" id="282676.B6F84_12535"/>
<dbReference type="NCBIfam" id="NF040939">
    <property type="entry name" value="trans_reg_lrs14"/>
    <property type="match status" value="1"/>
</dbReference>
<gene>
    <name evidence="2" type="ORF">B6F84_12535</name>
</gene>
<keyword evidence="3" id="KW-1185">Reference proteome</keyword>
<evidence type="ECO:0000313" key="3">
    <source>
        <dbReference type="Proteomes" id="UP000193404"/>
    </source>
</evidence>
<dbReference type="InterPro" id="IPR053795">
    <property type="entry name" value="Lrs14"/>
</dbReference>
<dbReference type="GeneID" id="41591765"/>
<dbReference type="InterPro" id="IPR011991">
    <property type="entry name" value="ArsR-like_HTH"/>
</dbReference>
<evidence type="ECO:0000313" key="2">
    <source>
        <dbReference type="EMBL" id="ARM76759.1"/>
    </source>
</evidence>
<dbReference type="Proteomes" id="UP000193404">
    <property type="component" value="Chromosome"/>
</dbReference>
<evidence type="ECO:0000259" key="1">
    <source>
        <dbReference type="Pfam" id="PF01978"/>
    </source>
</evidence>